<dbReference type="Gene3D" id="3.40.50.1820">
    <property type="entry name" value="alpha/beta hydrolase"/>
    <property type="match status" value="1"/>
</dbReference>
<accession>A0ABX2ZR61</accession>
<evidence type="ECO:0000259" key="1">
    <source>
        <dbReference type="Pfam" id="PF01764"/>
    </source>
</evidence>
<feature type="domain" description="Fungal lipase-type" evidence="1">
    <location>
        <begin position="74"/>
        <end position="204"/>
    </location>
</feature>
<comment type="caution">
    <text evidence="2">The sequence shown here is derived from an EMBL/GenBank/DDBJ whole genome shotgun (WGS) entry which is preliminary data.</text>
</comment>
<dbReference type="CDD" id="cd00519">
    <property type="entry name" value="Lipase_3"/>
    <property type="match status" value="1"/>
</dbReference>
<dbReference type="PANTHER" id="PTHR45856:SF24">
    <property type="entry name" value="FUNGAL LIPASE-LIKE DOMAIN-CONTAINING PROTEIN"/>
    <property type="match status" value="1"/>
</dbReference>
<dbReference type="PANTHER" id="PTHR45856">
    <property type="entry name" value="ALPHA/BETA-HYDROLASES SUPERFAMILY PROTEIN"/>
    <property type="match status" value="1"/>
</dbReference>
<proteinExistence type="predicted"/>
<dbReference type="SUPFAM" id="SSF53474">
    <property type="entry name" value="alpha/beta-Hydrolases"/>
    <property type="match status" value="1"/>
</dbReference>
<evidence type="ECO:0000313" key="3">
    <source>
        <dbReference type="Proteomes" id="UP000094580"/>
    </source>
</evidence>
<protein>
    <submittedName>
        <fullName evidence="2">Lipase</fullName>
    </submittedName>
</protein>
<organism evidence="2 3">
    <name type="scientific">Gottfriedia luciferensis</name>
    <dbReference type="NCBI Taxonomy" id="178774"/>
    <lineage>
        <taxon>Bacteria</taxon>
        <taxon>Bacillati</taxon>
        <taxon>Bacillota</taxon>
        <taxon>Bacilli</taxon>
        <taxon>Bacillales</taxon>
        <taxon>Bacillaceae</taxon>
        <taxon>Gottfriedia</taxon>
    </lineage>
</organism>
<reference evidence="2 3" key="1">
    <citation type="submission" date="2016-07" db="EMBL/GenBank/DDBJ databases">
        <authorList>
            <person name="Townsley L."/>
            <person name="Shank E.A."/>
        </authorList>
    </citation>
    <scope>NUCLEOTIDE SEQUENCE [LARGE SCALE GENOMIC DNA]</scope>
    <source>
        <strain evidence="2 3">CH01</strain>
    </source>
</reference>
<dbReference type="InterPro" id="IPR002921">
    <property type="entry name" value="Fungal_lipase-type"/>
</dbReference>
<dbReference type="Proteomes" id="UP000094580">
    <property type="component" value="Unassembled WGS sequence"/>
</dbReference>
<dbReference type="InterPro" id="IPR051218">
    <property type="entry name" value="Sec_MonoDiacylglyc_Lipase"/>
</dbReference>
<sequence>MKHSRNGEEVFNSSDAILLAVMCHQSNQLIENEKGEIILPKRFKLIHTIYAFAGVEEPEAEPFGFIAESNNEIVIAFRGTDSFKDNESDQDLYQVEYPFVENVGKTHRGFTCIYQSARNEMMRELMKLSRDKKLFITGYSLGGALAVLCSFDIAINTDYKTPYVYTFGSPRVADPEFAYRFDQTVKNSVRIFNVHDIIPTLPAESYPPPFTARGLYYRHVKKNFPVSFQLNSIARNHYIGCYFNQMRRLNPEYAASLCAKNPGFCPNTKICVPFNGNCISKDSK</sequence>
<dbReference type="EMBL" id="MDKC01000010">
    <property type="protein sequence ID" value="ODG92228.1"/>
    <property type="molecule type" value="Genomic_DNA"/>
</dbReference>
<name>A0ABX2ZR61_9BACI</name>
<dbReference type="RefSeq" id="WP_069033511.1">
    <property type="nucleotide sequence ID" value="NZ_MDKC01000010.1"/>
</dbReference>
<dbReference type="Pfam" id="PF01764">
    <property type="entry name" value="Lipase_3"/>
    <property type="match status" value="1"/>
</dbReference>
<dbReference type="InterPro" id="IPR029058">
    <property type="entry name" value="AB_hydrolase_fold"/>
</dbReference>
<evidence type="ECO:0000313" key="2">
    <source>
        <dbReference type="EMBL" id="ODG92228.1"/>
    </source>
</evidence>
<gene>
    <name evidence="2" type="ORF">BED47_20810</name>
</gene>
<keyword evidence="3" id="KW-1185">Reference proteome</keyword>